<dbReference type="RefSeq" id="WP_121254199.1">
    <property type="nucleotide sequence ID" value="NZ_RBIL01000002.1"/>
</dbReference>
<feature type="region of interest" description="Disordered" evidence="1">
    <location>
        <begin position="149"/>
        <end position="196"/>
    </location>
</feature>
<feature type="transmembrane region" description="Helical" evidence="2">
    <location>
        <begin position="20"/>
        <end position="39"/>
    </location>
</feature>
<evidence type="ECO:0000313" key="5">
    <source>
        <dbReference type="Proteomes" id="UP000278962"/>
    </source>
</evidence>
<feature type="transmembrane region" description="Helical" evidence="2">
    <location>
        <begin position="51"/>
        <end position="73"/>
    </location>
</feature>
<evidence type="ECO:0000256" key="2">
    <source>
        <dbReference type="SAM" id="Phobius"/>
    </source>
</evidence>
<sequence length="196" mass="22298">MNTLAVFGIENIEQEWAQTVLNVLLLVAAVLYLALIFWTFADARRRIDDPLLVACATLASFFPFVGTIVYLIVRPPEFLDDVRLRELEMTAAEARLANLDYHLCPHCDYEVQSDYLRCPSCMRKLKERCYSCSKPIDPAWRICPFCEAETSAPSPSASSTRRRRRQTTDQSTVAAETLEPETAEASAGETSRRRRR</sequence>
<dbReference type="Pfam" id="PF12773">
    <property type="entry name" value="DZR"/>
    <property type="match status" value="1"/>
</dbReference>
<comment type="caution">
    <text evidence="4">The sequence shown here is derived from an EMBL/GenBank/DDBJ whole genome shotgun (WGS) entry which is preliminary data.</text>
</comment>
<gene>
    <name evidence="4" type="ORF">C8N24_4468</name>
</gene>
<dbReference type="InterPro" id="IPR025874">
    <property type="entry name" value="DZR"/>
</dbReference>
<proteinExistence type="predicted"/>
<feature type="compositionally biased region" description="Low complexity" evidence="1">
    <location>
        <begin position="168"/>
        <end position="177"/>
    </location>
</feature>
<evidence type="ECO:0000259" key="3">
    <source>
        <dbReference type="Pfam" id="PF12773"/>
    </source>
</evidence>
<evidence type="ECO:0000256" key="1">
    <source>
        <dbReference type="SAM" id="MobiDB-lite"/>
    </source>
</evidence>
<dbReference type="AlphaFoldDB" id="A0A660KXR8"/>
<dbReference type="EMBL" id="RBIL01000002">
    <property type="protein sequence ID" value="RKQ86456.1"/>
    <property type="molecule type" value="Genomic_DNA"/>
</dbReference>
<dbReference type="Proteomes" id="UP000278962">
    <property type="component" value="Unassembled WGS sequence"/>
</dbReference>
<organism evidence="4 5">
    <name type="scientific">Solirubrobacter pauli</name>
    <dbReference type="NCBI Taxonomy" id="166793"/>
    <lineage>
        <taxon>Bacteria</taxon>
        <taxon>Bacillati</taxon>
        <taxon>Actinomycetota</taxon>
        <taxon>Thermoleophilia</taxon>
        <taxon>Solirubrobacterales</taxon>
        <taxon>Solirubrobacteraceae</taxon>
        <taxon>Solirubrobacter</taxon>
    </lineage>
</organism>
<accession>A0A660KXR8</accession>
<keyword evidence="2" id="KW-1133">Transmembrane helix</keyword>
<feature type="domain" description="DZANK-type" evidence="3">
    <location>
        <begin position="104"/>
        <end position="146"/>
    </location>
</feature>
<name>A0A660KXR8_9ACTN</name>
<keyword evidence="2" id="KW-0812">Transmembrane</keyword>
<keyword evidence="5" id="KW-1185">Reference proteome</keyword>
<evidence type="ECO:0000313" key="4">
    <source>
        <dbReference type="EMBL" id="RKQ86456.1"/>
    </source>
</evidence>
<keyword evidence="2" id="KW-0472">Membrane</keyword>
<dbReference type="OrthoDB" id="5240364at2"/>
<protein>
    <submittedName>
        <fullName evidence="4">Double zinc ribbon protein</fullName>
    </submittedName>
</protein>
<feature type="compositionally biased region" description="Low complexity" evidence="1">
    <location>
        <begin position="150"/>
        <end position="159"/>
    </location>
</feature>
<reference evidence="4 5" key="1">
    <citation type="submission" date="2018-10" db="EMBL/GenBank/DDBJ databases">
        <title>Genomic Encyclopedia of Archaeal and Bacterial Type Strains, Phase II (KMG-II): from individual species to whole genera.</title>
        <authorList>
            <person name="Goeker M."/>
        </authorList>
    </citation>
    <scope>NUCLEOTIDE SEQUENCE [LARGE SCALE GENOMIC DNA]</scope>
    <source>
        <strain evidence="4 5">DSM 14954</strain>
    </source>
</reference>